<dbReference type="OrthoDB" id="10660998at2759"/>
<evidence type="ECO:0000256" key="1">
    <source>
        <dbReference type="SAM" id="MobiDB-lite"/>
    </source>
</evidence>
<protein>
    <submittedName>
        <fullName evidence="2">Uncharacterized protein</fullName>
    </submittedName>
</protein>
<organism evidence="2 3">
    <name type="scientific">Trichomonascus ciferrii</name>
    <dbReference type="NCBI Taxonomy" id="44093"/>
    <lineage>
        <taxon>Eukaryota</taxon>
        <taxon>Fungi</taxon>
        <taxon>Dikarya</taxon>
        <taxon>Ascomycota</taxon>
        <taxon>Saccharomycotina</taxon>
        <taxon>Dipodascomycetes</taxon>
        <taxon>Dipodascales</taxon>
        <taxon>Trichomonascaceae</taxon>
        <taxon>Trichomonascus</taxon>
        <taxon>Trichomonascus ciferrii complex</taxon>
    </lineage>
</organism>
<keyword evidence="3" id="KW-1185">Reference proteome</keyword>
<gene>
    <name evidence="2" type="ORF">TRICI_003975</name>
</gene>
<name>A0A642V2A7_9ASCO</name>
<reference evidence="2" key="1">
    <citation type="journal article" date="2019" name="G3 (Bethesda)">
        <title>Genome Assemblies of Two Rare Opportunistic Yeast Pathogens: Diutina rugosa (syn. Candida rugosa) and Trichomonascus ciferrii (syn. Candida ciferrii).</title>
        <authorList>
            <person name="Mixao V."/>
            <person name="Saus E."/>
            <person name="Hansen A.P."/>
            <person name="Lass-Florl C."/>
            <person name="Gabaldon T."/>
        </authorList>
    </citation>
    <scope>NUCLEOTIDE SEQUENCE</scope>
    <source>
        <strain evidence="2">CBS 4856</strain>
    </source>
</reference>
<sequence length="212" mass="22593">MKKSAFTQILGEADSGGLGRAPRIGPTVIFGGLFSVSLSVDFGSEWFFELACNGVHDEDKDRDQNSGWFSEPQGGSQEGKGGAVVHGVVGDIEWEVGDSVVHEDAEVIAQVGAGDTESPHGGQDEYVAPGEAGSAQGLDQWLVEIWTHWLFAQCLFIQVVSEDTEREDGSSQNVAAQISVTASKLGQNLLIVFEAGHNVPEGRVKGHRKKAD</sequence>
<proteinExistence type="predicted"/>
<feature type="region of interest" description="Disordered" evidence="1">
    <location>
        <begin position="59"/>
        <end position="82"/>
    </location>
</feature>
<evidence type="ECO:0000313" key="3">
    <source>
        <dbReference type="Proteomes" id="UP000761534"/>
    </source>
</evidence>
<dbReference type="EMBL" id="SWFS01000296">
    <property type="protein sequence ID" value="KAA8910964.1"/>
    <property type="molecule type" value="Genomic_DNA"/>
</dbReference>
<dbReference type="Proteomes" id="UP000761534">
    <property type="component" value="Unassembled WGS sequence"/>
</dbReference>
<dbReference type="VEuPathDB" id="FungiDB:TRICI_003975"/>
<comment type="caution">
    <text evidence="2">The sequence shown here is derived from an EMBL/GenBank/DDBJ whole genome shotgun (WGS) entry which is preliminary data.</text>
</comment>
<dbReference type="AlphaFoldDB" id="A0A642V2A7"/>
<accession>A0A642V2A7</accession>
<evidence type="ECO:0000313" key="2">
    <source>
        <dbReference type="EMBL" id="KAA8910964.1"/>
    </source>
</evidence>